<accession>A0A9X1MQK9</accession>
<evidence type="ECO:0000256" key="2">
    <source>
        <dbReference type="SAM" id="SignalP"/>
    </source>
</evidence>
<dbReference type="RefSeq" id="WP_230222727.1">
    <property type="nucleotide sequence ID" value="NZ_JAJKFT010000010.1"/>
</dbReference>
<evidence type="ECO:0000313" key="4">
    <source>
        <dbReference type="EMBL" id="MCC9631071.1"/>
    </source>
</evidence>
<protein>
    <submittedName>
        <fullName evidence="4">Substrate-binding domain-containing protein</fullName>
    </submittedName>
</protein>
<proteinExistence type="predicted"/>
<dbReference type="EMBL" id="JAJKFT010000010">
    <property type="protein sequence ID" value="MCC9631071.1"/>
    <property type="molecule type" value="Genomic_DNA"/>
</dbReference>
<reference evidence="4" key="1">
    <citation type="submission" date="2021-11" db="EMBL/GenBank/DDBJ databases">
        <title>Genome sequence.</title>
        <authorList>
            <person name="Sun Q."/>
        </authorList>
    </citation>
    <scope>NUCLEOTIDE SEQUENCE</scope>
    <source>
        <strain evidence="4">JC732</strain>
    </source>
</reference>
<evidence type="ECO:0000313" key="5">
    <source>
        <dbReference type="Proteomes" id="UP001139103"/>
    </source>
</evidence>
<comment type="caution">
    <text evidence="4">The sequence shown here is derived from an EMBL/GenBank/DDBJ whole genome shotgun (WGS) entry which is preliminary data.</text>
</comment>
<keyword evidence="5" id="KW-1185">Reference proteome</keyword>
<keyword evidence="1 2" id="KW-0732">Signal</keyword>
<dbReference type="PANTHER" id="PTHR30570">
    <property type="entry name" value="PERIPLASMIC PHOSPHATE BINDING COMPONENT OF PHOSPHATE ABC TRANSPORTER"/>
    <property type="match status" value="1"/>
</dbReference>
<dbReference type="Proteomes" id="UP001139103">
    <property type="component" value="Unassembled WGS sequence"/>
</dbReference>
<organism evidence="4 5">
    <name type="scientific">Blastopirellula sediminis</name>
    <dbReference type="NCBI Taxonomy" id="2894196"/>
    <lineage>
        <taxon>Bacteria</taxon>
        <taxon>Pseudomonadati</taxon>
        <taxon>Planctomycetota</taxon>
        <taxon>Planctomycetia</taxon>
        <taxon>Pirellulales</taxon>
        <taxon>Pirellulaceae</taxon>
        <taxon>Blastopirellula</taxon>
    </lineage>
</organism>
<feature type="chain" id="PRO_5040816218" evidence="2">
    <location>
        <begin position="24"/>
        <end position="328"/>
    </location>
</feature>
<evidence type="ECO:0000259" key="3">
    <source>
        <dbReference type="Pfam" id="PF12849"/>
    </source>
</evidence>
<dbReference type="Gene3D" id="3.40.190.10">
    <property type="entry name" value="Periplasmic binding protein-like II"/>
    <property type="match status" value="2"/>
</dbReference>
<sequence>MNSRIQRRSYVALVSLLVLPSLAAAQVQTDPDLPHYVAGEEKLSGKIRLVGSDWMNNIVTLWGAEFEKRHPGVQIVIEGKGSSTATAALIAGRADIGTISRPLKEKELAAFEEKFGYPPTQILVGCEMLAVFVHARNPLTQLERSEVDAIFSATRKLGGGNLEQWNQLLPPAAPMAKLSIHPYGRNSLATSYGIFKSKGLNSGDFKPSVQELPGSAAIVRQIAVDTAGCGYAGIAYQAQGVRAVPLVAGGKPVTPTAENIDAYPLTQKFYLVLNVPPQEQIDPLRREFLKFVLSGDGQDLVAQDGLVPLAASSVKRERQRANIADAAE</sequence>
<feature type="domain" description="PBP" evidence="3">
    <location>
        <begin position="38"/>
        <end position="294"/>
    </location>
</feature>
<feature type="signal peptide" evidence="2">
    <location>
        <begin position="1"/>
        <end position="23"/>
    </location>
</feature>
<dbReference type="Pfam" id="PF12849">
    <property type="entry name" value="PBP_like_2"/>
    <property type="match status" value="1"/>
</dbReference>
<dbReference type="SUPFAM" id="SSF53850">
    <property type="entry name" value="Periplasmic binding protein-like II"/>
    <property type="match status" value="1"/>
</dbReference>
<dbReference type="AlphaFoldDB" id="A0A9X1MQK9"/>
<dbReference type="InterPro" id="IPR050811">
    <property type="entry name" value="Phosphate_ABC_transporter"/>
</dbReference>
<dbReference type="PANTHER" id="PTHR30570:SF6">
    <property type="entry name" value="PHOSPHATE-BINDING PROTEIN PSTS"/>
    <property type="match status" value="1"/>
</dbReference>
<name>A0A9X1MQK9_9BACT</name>
<gene>
    <name evidence="4" type="ORF">LOC68_21985</name>
</gene>
<evidence type="ECO:0000256" key="1">
    <source>
        <dbReference type="ARBA" id="ARBA00022729"/>
    </source>
</evidence>
<dbReference type="InterPro" id="IPR024370">
    <property type="entry name" value="PBP_domain"/>
</dbReference>